<keyword evidence="2" id="KW-0812">Transmembrane</keyword>
<dbReference type="InterPro" id="IPR003599">
    <property type="entry name" value="Ig_sub"/>
</dbReference>
<gene>
    <name evidence="5" type="primary">LOC116220442</name>
</gene>
<dbReference type="Gene3D" id="2.60.40.10">
    <property type="entry name" value="Immunoglobulins"/>
    <property type="match status" value="1"/>
</dbReference>
<sequence>MDVTKYSGESVLLPCSCTDLQAQGRKWFKDSVQGYVRIDLTKPADRIQVTNQDFPGNFSLLISDLTKEDEGWYRCHGKINNYRYFTLTVTDAESRGGTTSPLCIASFISVLLLLLLLGGLAFTFWRYKGQRERQMGNDNRQRRGTDQERDMSATPTYEVLKHRYNAEQMYSTVGQNAGVQMSATSTYEVLQHRYNAEQMYSTIGQNAGVQVGAEYVQAVCVCVSFTCF</sequence>
<dbReference type="InterPro" id="IPR007110">
    <property type="entry name" value="Ig-like_dom"/>
</dbReference>
<keyword evidence="2" id="KW-0472">Membrane</keyword>
<dbReference type="GeneID" id="116220442"/>
<feature type="compositionally biased region" description="Basic and acidic residues" evidence="1">
    <location>
        <begin position="133"/>
        <end position="151"/>
    </location>
</feature>
<protein>
    <submittedName>
        <fullName evidence="5">Uncharacterized protein LOC116220442</fullName>
    </submittedName>
</protein>
<dbReference type="SMART" id="SM00409">
    <property type="entry name" value="IG"/>
    <property type="match status" value="1"/>
</dbReference>
<evidence type="ECO:0000313" key="4">
    <source>
        <dbReference type="Proteomes" id="UP000515152"/>
    </source>
</evidence>
<keyword evidence="4" id="KW-1185">Reference proteome</keyword>
<proteinExistence type="predicted"/>
<dbReference type="InterPro" id="IPR013106">
    <property type="entry name" value="Ig_V-set"/>
</dbReference>
<feature type="domain" description="Ig-like" evidence="3">
    <location>
        <begin position="1"/>
        <end position="75"/>
    </location>
</feature>
<evidence type="ECO:0000256" key="1">
    <source>
        <dbReference type="SAM" id="MobiDB-lite"/>
    </source>
</evidence>
<keyword evidence="2" id="KW-1133">Transmembrane helix</keyword>
<organism evidence="4 5">
    <name type="scientific">Clupea harengus</name>
    <name type="common">Atlantic herring</name>
    <dbReference type="NCBI Taxonomy" id="7950"/>
    <lineage>
        <taxon>Eukaryota</taxon>
        <taxon>Metazoa</taxon>
        <taxon>Chordata</taxon>
        <taxon>Craniata</taxon>
        <taxon>Vertebrata</taxon>
        <taxon>Euteleostomi</taxon>
        <taxon>Actinopterygii</taxon>
        <taxon>Neopterygii</taxon>
        <taxon>Teleostei</taxon>
        <taxon>Clupei</taxon>
        <taxon>Clupeiformes</taxon>
        <taxon>Clupeoidei</taxon>
        <taxon>Clupeidae</taxon>
        <taxon>Clupea</taxon>
    </lineage>
</organism>
<dbReference type="Pfam" id="PF07686">
    <property type="entry name" value="V-set"/>
    <property type="match status" value="1"/>
</dbReference>
<evidence type="ECO:0000313" key="5">
    <source>
        <dbReference type="RefSeq" id="XP_031422951.1"/>
    </source>
</evidence>
<dbReference type="OrthoDB" id="6157407at2759"/>
<dbReference type="RefSeq" id="XP_031422951.1">
    <property type="nucleotide sequence ID" value="XM_031567091.2"/>
</dbReference>
<feature type="transmembrane region" description="Helical" evidence="2">
    <location>
        <begin position="104"/>
        <end position="125"/>
    </location>
</feature>
<name>A0A6P8FH05_CLUHA</name>
<reference evidence="5" key="1">
    <citation type="submission" date="2025-08" db="UniProtKB">
        <authorList>
            <consortium name="RefSeq"/>
        </authorList>
    </citation>
    <scope>IDENTIFICATION</scope>
</reference>
<dbReference type="AlphaFoldDB" id="A0A6P8FH05"/>
<dbReference type="Proteomes" id="UP000515152">
    <property type="component" value="Chromosome 5"/>
</dbReference>
<evidence type="ECO:0000256" key="2">
    <source>
        <dbReference type="SAM" id="Phobius"/>
    </source>
</evidence>
<dbReference type="InterPro" id="IPR036179">
    <property type="entry name" value="Ig-like_dom_sf"/>
</dbReference>
<accession>A0A6P8FH05</accession>
<evidence type="ECO:0000259" key="3">
    <source>
        <dbReference type="PROSITE" id="PS50835"/>
    </source>
</evidence>
<dbReference type="SUPFAM" id="SSF48726">
    <property type="entry name" value="Immunoglobulin"/>
    <property type="match status" value="1"/>
</dbReference>
<dbReference type="PROSITE" id="PS50835">
    <property type="entry name" value="IG_LIKE"/>
    <property type="match status" value="1"/>
</dbReference>
<dbReference type="InterPro" id="IPR013783">
    <property type="entry name" value="Ig-like_fold"/>
</dbReference>
<feature type="region of interest" description="Disordered" evidence="1">
    <location>
        <begin position="133"/>
        <end position="152"/>
    </location>
</feature>
<dbReference type="KEGG" id="char:116220442"/>